<sequence>EAFRSGTHKAMEMQWMDKEDLMQYKSFVYGTTRSYSLYGSTLSSLLAIFFILILPANRWIFLLTIIPYVIDFILISTYPSYMNEHSPKEENYWKDFTQAFKGLKVVIFDKQLRKGLLSMALYDGIFKSLKDYIQPIMKLFITVLLVNFMLNSSPAEEEFYLTVILGVTYAIFFIFSAFSSKKAYFFQKKVKSSKYAMDLIFYIFAFLIFAEAFLYWIQIPVLIIVFYLLIYIFYNLRRPIAVDYLGDVMDKDQRATLLSVEALIRSLLIIIFAPLFGYIADTLSIGVLFFWLAIMIVLLNFIFLSGDSKFQNSPD</sequence>
<evidence type="ECO:0000256" key="1">
    <source>
        <dbReference type="SAM" id="Phobius"/>
    </source>
</evidence>
<dbReference type="InterPro" id="IPR036259">
    <property type="entry name" value="MFS_trans_sf"/>
</dbReference>
<gene>
    <name evidence="2" type="ORF">LCGC14_2823140</name>
</gene>
<evidence type="ECO:0000313" key="2">
    <source>
        <dbReference type="EMBL" id="KKK80474.1"/>
    </source>
</evidence>
<feature type="transmembrane region" description="Helical" evidence="1">
    <location>
        <begin position="59"/>
        <end position="78"/>
    </location>
</feature>
<dbReference type="EMBL" id="LAZR01053565">
    <property type="protein sequence ID" value="KKK80474.1"/>
    <property type="molecule type" value="Genomic_DNA"/>
</dbReference>
<feature type="non-terminal residue" evidence="2">
    <location>
        <position position="1"/>
    </location>
</feature>
<keyword evidence="1" id="KW-0472">Membrane</keyword>
<keyword evidence="1" id="KW-1133">Transmembrane helix</keyword>
<proteinExistence type="predicted"/>
<dbReference type="Gene3D" id="1.20.1250.20">
    <property type="entry name" value="MFS general substrate transporter like domains"/>
    <property type="match status" value="1"/>
</dbReference>
<dbReference type="CDD" id="cd06174">
    <property type="entry name" value="MFS"/>
    <property type="match status" value="1"/>
</dbReference>
<feature type="transmembrane region" description="Helical" evidence="1">
    <location>
        <begin position="136"/>
        <end position="153"/>
    </location>
</feature>
<dbReference type="PANTHER" id="PTHR23530">
    <property type="entry name" value="TRANSPORT PROTEIN-RELATED"/>
    <property type="match status" value="1"/>
</dbReference>
<reference evidence="2" key="1">
    <citation type="journal article" date="2015" name="Nature">
        <title>Complex archaea that bridge the gap between prokaryotes and eukaryotes.</title>
        <authorList>
            <person name="Spang A."/>
            <person name="Saw J.H."/>
            <person name="Jorgensen S.L."/>
            <person name="Zaremba-Niedzwiedzka K."/>
            <person name="Martijn J."/>
            <person name="Lind A.E."/>
            <person name="van Eijk R."/>
            <person name="Schleper C."/>
            <person name="Guy L."/>
            <person name="Ettema T.J."/>
        </authorList>
    </citation>
    <scope>NUCLEOTIDE SEQUENCE</scope>
</reference>
<dbReference type="AlphaFoldDB" id="A0A0F9APW1"/>
<keyword evidence="1" id="KW-0812">Transmembrane</keyword>
<dbReference type="PANTHER" id="PTHR23530:SF1">
    <property type="entry name" value="PERMEASE, MAJOR FACILITATOR SUPERFAMILY-RELATED"/>
    <property type="match status" value="1"/>
</dbReference>
<feature type="transmembrane region" description="Helical" evidence="1">
    <location>
        <begin position="215"/>
        <end position="234"/>
    </location>
</feature>
<name>A0A0F9APW1_9ZZZZ</name>
<feature type="transmembrane region" description="Helical" evidence="1">
    <location>
        <begin position="35"/>
        <end position="53"/>
    </location>
</feature>
<dbReference type="SUPFAM" id="SSF103473">
    <property type="entry name" value="MFS general substrate transporter"/>
    <property type="match status" value="1"/>
</dbReference>
<accession>A0A0F9APW1</accession>
<feature type="transmembrane region" description="Helical" evidence="1">
    <location>
        <begin position="192"/>
        <end position="209"/>
    </location>
</feature>
<evidence type="ECO:0008006" key="3">
    <source>
        <dbReference type="Google" id="ProtNLM"/>
    </source>
</evidence>
<feature type="transmembrane region" description="Helical" evidence="1">
    <location>
        <begin position="255"/>
        <end position="279"/>
    </location>
</feature>
<comment type="caution">
    <text evidence="2">The sequence shown here is derived from an EMBL/GenBank/DDBJ whole genome shotgun (WGS) entry which is preliminary data.</text>
</comment>
<dbReference type="InterPro" id="IPR053160">
    <property type="entry name" value="MFS_DHA3_Transporter"/>
</dbReference>
<feature type="transmembrane region" description="Helical" evidence="1">
    <location>
        <begin position="159"/>
        <end position="180"/>
    </location>
</feature>
<feature type="transmembrane region" description="Helical" evidence="1">
    <location>
        <begin position="285"/>
        <end position="304"/>
    </location>
</feature>
<organism evidence="2">
    <name type="scientific">marine sediment metagenome</name>
    <dbReference type="NCBI Taxonomy" id="412755"/>
    <lineage>
        <taxon>unclassified sequences</taxon>
        <taxon>metagenomes</taxon>
        <taxon>ecological metagenomes</taxon>
    </lineage>
</organism>
<protein>
    <recommendedName>
        <fullName evidence="3">Major facilitator superfamily (MFS) profile domain-containing protein</fullName>
    </recommendedName>
</protein>